<dbReference type="EMBL" id="RBID01000020">
    <property type="protein sequence ID" value="RKQ52892.1"/>
    <property type="molecule type" value="Genomic_DNA"/>
</dbReference>
<gene>
    <name evidence="1" type="ORF">C8E02_3361</name>
</gene>
<sequence length="591" mass="68534">MMLPIRPKPRHHEHCFGYLERLAFINGFHTVSGLTAYIKTVHGNSNFGLAQAINTTERFRLRGMPPTGFSLSTESYGNASHQVAITDYKVCPECWKADPWVRSSWGLRLNWTCHQHHCWLVAAESLETTRDCSWLGTLPEVGESCDTVAASLGKLIDGSCVGLPWHSDVLPIVTHYPEPMQVCHLITKLGRFWLETTRNAPSSHYMLNGSVGRLVFEAAIELLNDWPRNLYHCLDLLYERAPNDFSLQRVMGCWMRIAYIYCSAPIFEPLRTATERYIHRNWKGSLNEKNRRLPPHIIESHPRLNKRAIMEKYSRRAVRLVLNMPNAFDVQFAGTDHNKPFTADFAALVDRCQLDEHTGHDLKESAKLLGLHQERVRQLWKSNILQANRCAKESPDRRWHFSQSDITAFMARFLIIDATPPGKPLTAYHFLRFHKLSDQEVQAFFTQLQNHQVHLYGVPDMPFGKLLLDRAEVTDWLLQYRTKELDELAIEEAARLLGEKDEVVFQLVKKGLLRTVSPSQRIGAARRVAREELERFKSSYVSLSWLAQQQRRRPRDLLDELKPIYPVTGPKVDGCRKYFYRREEIRRWHSQ</sequence>
<dbReference type="RefSeq" id="WP_120812643.1">
    <property type="nucleotide sequence ID" value="NZ_RBID01000020.1"/>
</dbReference>
<accession>A0A495AVX4</accession>
<reference evidence="1 2" key="1">
    <citation type="submission" date="2018-10" db="EMBL/GenBank/DDBJ databases">
        <title>Genomic Encyclopedia of Type Strains, Phase IV (KMG-IV): sequencing the most valuable type-strain genomes for metagenomic binning, comparative biology and taxonomic classification.</title>
        <authorList>
            <person name="Goeker M."/>
        </authorList>
    </citation>
    <scope>NUCLEOTIDE SEQUENCE [LARGE SCALE GENOMIC DNA]</scope>
    <source>
        <strain evidence="1 2">DSM 3303</strain>
    </source>
</reference>
<evidence type="ECO:0000313" key="1">
    <source>
        <dbReference type="EMBL" id="RKQ52892.1"/>
    </source>
</evidence>
<dbReference type="AlphaFoldDB" id="A0A495AVX4"/>
<dbReference type="Proteomes" id="UP000279384">
    <property type="component" value="Unassembled WGS sequence"/>
</dbReference>
<proteinExistence type="predicted"/>
<evidence type="ECO:0000313" key="2">
    <source>
        <dbReference type="Proteomes" id="UP000279384"/>
    </source>
</evidence>
<organism evidence="1 2">
    <name type="scientific">Vogesella indigofera</name>
    <name type="common">Pseudomonas indigofera</name>
    <dbReference type="NCBI Taxonomy" id="45465"/>
    <lineage>
        <taxon>Bacteria</taxon>
        <taxon>Pseudomonadati</taxon>
        <taxon>Pseudomonadota</taxon>
        <taxon>Betaproteobacteria</taxon>
        <taxon>Neisseriales</taxon>
        <taxon>Chromobacteriaceae</taxon>
        <taxon>Vogesella</taxon>
    </lineage>
</organism>
<protein>
    <submittedName>
        <fullName evidence="1">TniQ protein</fullName>
    </submittedName>
</protein>
<comment type="caution">
    <text evidence="1">The sequence shown here is derived from an EMBL/GenBank/DDBJ whole genome shotgun (WGS) entry which is preliminary data.</text>
</comment>
<name>A0A495AVX4_VOGIN</name>